<evidence type="ECO:0000256" key="2">
    <source>
        <dbReference type="SAM" id="SignalP"/>
    </source>
</evidence>
<gene>
    <name evidence="4" type="ORF">E1301_Tti013601</name>
</gene>
<proteinExistence type="predicted"/>
<dbReference type="GO" id="GO:0042803">
    <property type="term" value="F:protein homodimerization activity"/>
    <property type="evidence" value="ECO:0007669"/>
    <property type="project" value="InterPro"/>
</dbReference>
<protein>
    <recommendedName>
        <fullName evidence="3">Ig-like domain-containing protein</fullName>
    </recommendedName>
</protein>
<dbReference type="GO" id="GO:0098632">
    <property type="term" value="F:cell-cell adhesion mediator activity"/>
    <property type="evidence" value="ECO:0007669"/>
    <property type="project" value="TreeGrafter"/>
</dbReference>
<reference evidence="4 5" key="1">
    <citation type="journal article" date="2019" name="Mol. Ecol. Resour.">
        <title>Chromosome-level genome assembly of Triplophysa tibetana, a fish adapted to the harsh high-altitude environment of the Tibetan Plateau.</title>
        <authorList>
            <person name="Yang X."/>
            <person name="Liu H."/>
            <person name="Ma Z."/>
            <person name="Zou Y."/>
            <person name="Zou M."/>
            <person name="Mao Y."/>
            <person name="Li X."/>
            <person name="Wang H."/>
            <person name="Chen T."/>
            <person name="Wang W."/>
            <person name="Yang R."/>
        </authorList>
    </citation>
    <scope>NUCLEOTIDE SEQUENCE [LARGE SCALE GENOMIC DNA]</scope>
    <source>
        <strain evidence="4">TTIB1903HZAU</strain>
        <tissue evidence="4">Muscle</tissue>
    </source>
</reference>
<feature type="signal peptide" evidence="2">
    <location>
        <begin position="1"/>
        <end position="18"/>
    </location>
</feature>
<accession>A0A5A9NVD8</accession>
<dbReference type="InterPro" id="IPR013783">
    <property type="entry name" value="Ig-like_fold"/>
</dbReference>
<dbReference type="GO" id="GO:0044291">
    <property type="term" value="C:cell-cell contact zone"/>
    <property type="evidence" value="ECO:0007669"/>
    <property type="project" value="TreeGrafter"/>
</dbReference>
<feature type="transmembrane region" description="Helical" evidence="1">
    <location>
        <begin position="251"/>
        <end position="272"/>
    </location>
</feature>
<dbReference type="InterPro" id="IPR036179">
    <property type="entry name" value="Ig-like_dom_sf"/>
</dbReference>
<evidence type="ECO:0000259" key="3">
    <source>
        <dbReference type="PROSITE" id="PS50835"/>
    </source>
</evidence>
<dbReference type="PANTHER" id="PTHR44598:SF3">
    <property type="entry name" value="JUNCTIONAL ADHESION MOLECULE 3B"/>
    <property type="match status" value="1"/>
</dbReference>
<evidence type="ECO:0000313" key="5">
    <source>
        <dbReference type="Proteomes" id="UP000324632"/>
    </source>
</evidence>
<evidence type="ECO:0000256" key="1">
    <source>
        <dbReference type="SAM" id="Phobius"/>
    </source>
</evidence>
<dbReference type="EMBL" id="SOYY01000013">
    <property type="protein sequence ID" value="KAA0713135.1"/>
    <property type="molecule type" value="Genomic_DNA"/>
</dbReference>
<dbReference type="InterPro" id="IPR042974">
    <property type="entry name" value="JAM-C"/>
</dbReference>
<dbReference type="SUPFAM" id="SSF48726">
    <property type="entry name" value="Immunoglobulin"/>
    <property type="match status" value="1"/>
</dbReference>
<dbReference type="Proteomes" id="UP000324632">
    <property type="component" value="Chromosome 13"/>
</dbReference>
<name>A0A5A9NVD8_9TELE</name>
<keyword evidence="2" id="KW-0732">Signal</keyword>
<organism evidence="4 5">
    <name type="scientific">Triplophysa tibetana</name>
    <dbReference type="NCBI Taxonomy" id="1572043"/>
    <lineage>
        <taxon>Eukaryota</taxon>
        <taxon>Metazoa</taxon>
        <taxon>Chordata</taxon>
        <taxon>Craniata</taxon>
        <taxon>Vertebrata</taxon>
        <taxon>Euteleostomi</taxon>
        <taxon>Actinopterygii</taxon>
        <taxon>Neopterygii</taxon>
        <taxon>Teleostei</taxon>
        <taxon>Ostariophysi</taxon>
        <taxon>Cypriniformes</taxon>
        <taxon>Nemacheilidae</taxon>
        <taxon>Triplophysa</taxon>
    </lineage>
</organism>
<dbReference type="PANTHER" id="PTHR44598">
    <property type="entry name" value="JUNCTIONAL ADHESION MOLECULE C"/>
    <property type="match status" value="1"/>
</dbReference>
<dbReference type="GO" id="GO:0098636">
    <property type="term" value="C:protein complex involved in cell adhesion"/>
    <property type="evidence" value="ECO:0007669"/>
    <property type="project" value="TreeGrafter"/>
</dbReference>
<dbReference type="GO" id="GO:0005178">
    <property type="term" value="F:integrin binding"/>
    <property type="evidence" value="ECO:0007669"/>
    <property type="project" value="TreeGrafter"/>
</dbReference>
<dbReference type="PROSITE" id="PS50835">
    <property type="entry name" value="IG_LIKE"/>
    <property type="match status" value="1"/>
</dbReference>
<dbReference type="GO" id="GO:0046982">
    <property type="term" value="F:protein heterodimerization activity"/>
    <property type="evidence" value="ECO:0007669"/>
    <property type="project" value="InterPro"/>
</dbReference>
<comment type="caution">
    <text evidence="4">The sequence shown here is derived from an EMBL/GenBank/DDBJ whole genome shotgun (WGS) entry which is preliminary data.</text>
</comment>
<keyword evidence="1" id="KW-1133">Transmembrane helix</keyword>
<dbReference type="AlphaFoldDB" id="A0A5A9NVD8"/>
<dbReference type="GO" id="GO:0016477">
    <property type="term" value="P:cell migration"/>
    <property type="evidence" value="ECO:0007669"/>
    <property type="project" value="TreeGrafter"/>
</dbReference>
<evidence type="ECO:0000313" key="4">
    <source>
        <dbReference type="EMBL" id="KAA0713135.1"/>
    </source>
</evidence>
<feature type="chain" id="PRO_5023104726" description="Ig-like domain-containing protein" evidence="2">
    <location>
        <begin position="19"/>
        <end position="303"/>
    </location>
</feature>
<keyword evidence="1" id="KW-0812">Transmembrane</keyword>
<keyword evidence="5" id="KW-1185">Reference proteome</keyword>
<dbReference type="Gene3D" id="2.60.40.10">
    <property type="entry name" value="Immunoglobulins"/>
    <property type="match status" value="2"/>
</dbReference>
<feature type="domain" description="Ig-like" evidence="3">
    <location>
        <begin position="135"/>
        <end position="230"/>
    </location>
</feature>
<dbReference type="GO" id="GO:0005886">
    <property type="term" value="C:plasma membrane"/>
    <property type="evidence" value="ECO:0007669"/>
    <property type="project" value="TreeGrafter"/>
</dbReference>
<dbReference type="InterPro" id="IPR007110">
    <property type="entry name" value="Ig-like_dom"/>
</dbReference>
<sequence length="303" mass="33407">MAFITIMILAVVGTFIQAVEPSGDLFKLECEPAVGIAAHTTVITCHFRGHEDIKISAVSLRKVGQNEPTFQHVIAQQQKIGDPRFSLKNPAKGPSLKINDTMFSDTGEFAYEIVTNRGKASAKFSFSVTAKYKDPIVSTWPQNVTEGGPTVLYCNATEGYPTGTIHWFDRYGTNWTINSILTKTTKDTYSSKSVALSSKLTFNSIDLSLAPFRCIVLNSKYIQDGEKTIQITPAKQDAEEMAESKSNKTNIIAGVMVIGSLIAGLLFALFFFRRGKEQNFLILNPDLNSHIKDQRVSLNVPIT</sequence>
<keyword evidence="1" id="KW-0472">Membrane</keyword>